<sequence length="76" mass="8537">MVQTLPGYAVNTDPLFNPREAGAYISITEKTLSKWRTQYPDRLPYHKVGGSIRYRKSTLDTFLNACLVTDGSGVKK</sequence>
<evidence type="ECO:0000313" key="2">
    <source>
        <dbReference type="EMBL" id="OQX07493.1"/>
    </source>
</evidence>
<gene>
    <name evidence="2" type="ORF">BWK73_27975</name>
</gene>
<accession>A0A1Y1QJV8</accession>
<name>A0A1Y1QJV8_9GAMM</name>
<dbReference type="SUPFAM" id="SSF46955">
    <property type="entry name" value="Putative DNA-binding domain"/>
    <property type="match status" value="1"/>
</dbReference>
<reference evidence="2 3" key="1">
    <citation type="submission" date="2017-01" db="EMBL/GenBank/DDBJ databases">
        <title>Novel large sulfur bacteria in the metagenomes of groundwater-fed chemosynthetic microbial mats in the Lake Huron basin.</title>
        <authorList>
            <person name="Sharrar A.M."/>
            <person name="Flood B.E."/>
            <person name="Bailey J.V."/>
            <person name="Jones D.S."/>
            <person name="Biddanda B."/>
            <person name="Ruberg S.A."/>
            <person name="Marcus D.N."/>
            <person name="Dick G.J."/>
        </authorList>
    </citation>
    <scope>NUCLEOTIDE SEQUENCE [LARGE SCALE GENOMIC DNA]</scope>
    <source>
        <strain evidence="2">A8</strain>
    </source>
</reference>
<evidence type="ECO:0000259" key="1">
    <source>
        <dbReference type="Pfam" id="PF12728"/>
    </source>
</evidence>
<dbReference type="AlphaFoldDB" id="A0A1Y1QJV8"/>
<evidence type="ECO:0000313" key="3">
    <source>
        <dbReference type="Proteomes" id="UP000192491"/>
    </source>
</evidence>
<dbReference type="Proteomes" id="UP000192491">
    <property type="component" value="Unassembled WGS sequence"/>
</dbReference>
<dbReference type="EMBL" id="MTEJ01000208">
    <property type="protein sequence ID" value="OQX07493.1"/>
    <property type="molecule type" value="Genomic_DNA"/>
</dbReference>
<protein>
    <recommendedName>
        <fullName evidence="1">Helix-turn-helix domain-containing protein</fullName>
    </recommendedName>
</protein>
<comment type="caution">
    <text evidence="2">The sequence shown here is derived from an EMBL/GenBank/DDBJ whole genome shotgun (WGS) entry which is preliminary data.</text>
</comment>
<dbReference type="InterPro" id="IPR009061">
    <property type="entry name" value="DNA-bd_dom_put_sf"/>
</dbReference>
<organism evidence="2 3">
    <name type="scientific">Thiothrix lacustris</name>
    <dbReference type="NCBI Taxonomy" id="525917"/>
    <lineage>
        <taxon>Bacteria</taxon>
        <taxon>Pseudomonadati</taxon>
        <taxon>Pseudomonadota</taxon>
        <taxon>Gammaproteobacteria</taxon>
        <taxon>Thiotrichales</taxon>
        <taxon>Thiotrichaceae</taxon>
        <taxon>Thiothrix</taxon>
    </lineage>
</organism>
<feature type="domain" description="Helix-turn-helix" evidence="1">
    <location>
        <begin position="16"/>
        <end position="66"/>
    </location>
</feature>
<dbReference type="Pfam" id="PF12728">
    <property type="entry name" value="HTH_17"/>
    <property type="match status" value="1"/>
</dbReference>
<proteinExistence type="predicted"/>
<dbReference type="InterPro" id="IPR041657">
    <property type="entry name" value="HTH_17"/>
</dbReference>